<protein>
    <submittedName>
        <fullName evidence="2">Uncharacterized protein</fullName>
    </submittedName>
</protein>
<feature type="region of interest" description="Disordered" evidence="1">
    <location>
        <begin position="156"/>
        <end position="184"/>
    </location>
</feature>
<sequence length="184" mass="19771">MLGAWPRWRREQQSVRENCRLGLRSYSAAPANIGEGAPEYRGCQEDSGAEGSGRTSVRKLWGPPGRGLSGPGPCSWSAGTAVRGGGRAVRPRGQRQGVEPIEERFSTVAGQVLAAAVGCRARQSARGASEPLEAWVHAARRSWELVEPYYRKCPTTLVPKEKRRGNSQSSRAGTGADGESGLLR</sequence>
<comment type="caution">
    <text evidence="2">The sequence shown here is derived from an EMBL/GenBank/DDBJ whole genome shotgun (WGS) entry which is preliminary data.</text>
</comment>
<reference evidence="2" key="1">
    <citation type="journal article" date="2022" name="bioRxiv">
        <title>Sequencing and chromosome-scale assembly of the giantPleurodeles waltlgenome.</title>
        <authorList>
            <person name="Brown T."/>
            <person name="Elewa A."/>
            <person name="Iarovenko S."/>
            <person name="Subramanian E."/>
            <person name="Araus A.J."/>
            <person name="Petzold A."/>
            <person name="Susuki M."/>
            <person name="Suzuki K.-i.T."/>
            <person name="Hayashi T."/>
            <person name="Toyoda A."/>
            <person name="Oliveira C."/>
            <person name="Osipova E."/>
            <person name="Leigh N.D."/>
            <person name="Simon A."/>
            <person name="Yun M.H."/>
        </authorList>
    </citation>
    <scope>NUCLEOTIDE SEQUENCE</scope>
    <source>
        <strain evidence="2">20211129_DDA</strain>
        <tissue evidence="2">Liver</tissue>
    </source>
</reference>
<accession>A0AAV7M7M6</accession>
<gene>
    <name evidence="2" type="ORF">NDU88_004193</name>
</gene>
<feature type="region of interest" description="Disordered" evidence="1">
    <location>
        <begin position="34"/>
        <end position="100"/>
    </location>
</feature>
<evidence type="ECO:0000313" key="2">
    <source>
        <dbReference type="EMBL" id="KAJ1099089.1"/>
    </source>
</evidence>
<evidence type="ECO:0000256" key="1">
    <source>
        <dbReference type="SAM" id="MobiDB-lite"/>
    </source>
</evidence>
<dbReference type="Proteomes" id="UP001066276">
    <property type="component" value="Chromosome 10"/>
</dbReference>
<evidence type="ECO:0000313" key="3">
    <source>
        <dbReference type="Proteomes" id="UP001066276"/>
    </source>
</evidence>
<organism evidence="2 3">
    <name type="scientific">Pleurodeles waltl</name>
    <name type="common">Iberian ribbed newt</name>
    <dbReference type="NCBI Taxonomy" id="8319"/>
    <lineage>
        <taxon>Eukaryota</taxon>
        <taxon>Metazoa</taxon>
        <taxon>Chordata</taxon>
        <taxon>Craniata</taxon>
        <taxon>Vertebrata</taxon>
        <taxon>Euteleostomi</taxon>
        <taxon>Amphibia</taxon>
        <taxon>Batrachia</taxon>
        <taxon>Caudata</taxon>
        <taxon>Salamandroidea</taxon>
        <taxon>Salamandridae</taxon>
        <taxon>Pleurodelinae</taxon>
        <taxon>Pleurodeles</taxon>
    </lineage>
</organism>
<dbReference type="EMBL" id="JANPWB010000014">
    <property type="protein sequence ID" value="KAJ1099089.1"/>
    <property type="molecule type" value="Genomic_DNA"/>
</dbReference>
<name>A0AAV7M7M6_PLEWA</name>
<proteinExistence type="predicted"/>
<dbReference type="AlphaFoldDB" id="A0AAV7M7M6"/>
<keyword evidence="3" id="KW-1185">Reference proteome</keyword>